<dbReference type="InterPro" id="IPR029058">
    <property type="entry name" value="AB_hydrolase_fold"/>
</dbReference>
<evidence type="ECO:0000256" key="8">
    <source>
        <dbReference type="SAM" id="SignalP"/>
    </source>
</evidence>
<keyword evidence="5" id="KW-0378">Hydrolase</keyword>
<protein>
    <submittedName>
        <fullName evidence="9">PHB depolymerase family esterase</fullName>
    </submittedName>
</protein>
<keyword evidence="10" id="KW-1185">Reference proteome</keyword>
<dbReference type="Pfam" id="PF10503">
    <property type="entry name" value="Esterase_PHB"/>
    <property type="match status" value="1"/>
</dbReference>
<evidence type="ECO:0000256" key="5">
    <source>
        <dbReference type="ARBA" id="ARBA00022801"/>
    </source>
</evidence>
<dbReference type="KEGG" id="pais:PFX98_06920"/>
<dbReference type="Gene3D" id="3.40.50.1820">
    <property type="entry name" value="alpha/beta hydrolase"/>
    <property type="match status" value="1"/>
</dbReference>
<keyword evidence="6" id="KW-0119">Carbohydrate metabolism</keyword>
<evidence type="ECO:0000256" key="3">
    <source>
        <dbReference type="ARBA" id="ARBA00022651"/>
    </source>
</evidence>
<feature type="signal peptide" evidence="8">
    <location>
        <begin position="1"/>
        <end position="22"/>
    </location>
</feature>
<dbReference type="InterPro" id="IPR043595">
    <property type="entry name" value="FaeB/C/D"/>
</dbReference>
<evidence type="ECO:0000256" key="1">
    <source>
        <dbReference type="ARBA" id="ARBA00004613"/>
    </source>
</evidence>
<proteinExistence type="predicted"/>
<keyword evidence="2" id="KW-0964">Secreted</keyword>
<name>A0AA95NLK7_9BURK</name>
<dbReference type="EMBL" id="CP116346">
    <property type="protein sequence ID" value="WIT13336.1"/>
    <property type="molecule type" value="Genomic_DNA"/>
</dbReference>
<comment type="subcellular location">
    <subcellularLocation>
        <location evidence="1">Secreted</location>
    </subcellularLocation>
</comment>
<dbReference type="PANTHER" id="PTHR38050:SF2">
    <property type="entry name" value="FERULOYL ESTERASE C-RELATED"/>
    <property type="match status" value="1"/>
</dbReference>
<keyword evidence="4 8" id="KW-0732">Signal</keyword>
<keyword evidence="3" id="KW-0858">Xylan degradation</keyword>
<dbReference type="PANTHER" id="PTHR38050">
    <property type="match status" value="1"/>
</dbReference>
<gene>
    <name evidence="9" type="ORF">PFX98_06920</name>
</gene>
<feature type="chain" id="PRO_5041687959" evidence="8">
    <location>
        <begin position="23"/>
        <end position="321"/>
    </location>
</feature>
<dbReference type="GO" id="GO:0005576">
    <property type="term" value="C:extracellular region"/>
    <property type="evidence" value="ECO:0007669"/>
    <property type="project" value="UniProtKB-SubCell"/>
</dbReference>
<dbReference type="GO" id="GO:0045493">
    <property type="term" value="P:xylan catabolic process"/>
    <property type="evidence" value="ECO:0007669"/>
    <property type="project" value="UniProtKB-KW"/>
</dbReference>
<sequence>MGWRARLLGALLLACGALSATASPISAPGDYRLSLQHGGLTRHYLLHVPRSLPPGQPAPLLLALHGGGGHMELQADDAKYGLISKSEQAGFIAVFPNGSSAFPGGRLATWNAGNCCGRARDQGVDDVGFVRAVVADVQARLPVDARRIYATGMSNGAMMAQRLACEAADLFSGIAAVAGTDNTQQCSPARPIAVLLIHARDDDHVLFGGGAGPQAFRDRSQVTEFRSVPATLAGWIARNACQAQASRVLERPGAYCDRYAACRGGAAVQLCVTDSGGHAWPGGGTVRRAKGAPSQALSANEVMWDFFSRTEAAAQPATPAK</sequence>
<evidence type="ECO:0000256" key="2">
    <source>
        <dbReference type="ARBA" id="ARBA00022525"/>
    </source>
</evidence>
<organism evidence="9 10">
    <name type="scientific">Paucibacter sediminis</name>
    <dbReference type="NCBI Taxonomy" id="3019553"/>
    <lineage>
        <taxon>Bacteria</taxon>
        <taxon>Pseudomonadati</taxon>
        <taxon>Pseudomonadota</taxon>
        <taxon>Betaproteobacteria</taxon>
        <taxon>Burkholderiales</taxon>
        <taxon>Sphaerotilaceae</taxon>
        <taxon>Roseateles</taxon>
    </lineage>
</organism>
<dbReference type="InterPro" id="IPR010126">
    <property type="entry name" value="Esterase_phb"/>
</dbReference>
<dbReference type="RefSeq" id="WP_285234448.1">
    <property type="nucleotide sequence ID" value="NZ_CP116346.1"/>
</dbReference>
<evidence type="ECO:0000313" key="10">
    <source>
        <dbReference type="Proteomes" id="UP001177769"/>
    </source>
</evidence>
<dbReference type="SUPFAM" id="SSF53474">
    <property type="entry name" value="alpha/beta-Hydrolases"/>
    <property type="match status" value="1"/>
</dbReference>
<evidence type="ECO:0000256" key="7">
    <source>
        <dbReference type="ARBA" id="ARBA00023326"/>
    </source>
</evidence>
<dbReference type="GO" id="GO:0030600">
    <property type="term" value="F:feruloyl esterase activity"/>
    <property type="evidence" value="ECO:0007669"/>
    <property type="project" value="InterPro"/>
</dbReference>
<reference evidence="9" key="1">
    <citation type="submission" date="2023-01" db="EMBL/GenBank/DDBJ databases">
        <title>Whole genome sequence of Paucibacter sp. S2-9 isolated from pond sediment.</title>
        <authorList>
            <person name="Jung J.Y."/>
        </authorList>
    </citation>
    <scope>NUCLEOTIDE SEQUENCE</scope>
    <source>
        <strain evidence="9">S2-9</strain>
    </source>
</reference>
<dbReference type="Proteomes" id="UP001177769">
    <property type="component" value="Chromosome"/>
</dbReference>
<dbReference type="AlphaFoldDB" id="A0AA95NLK7"/>
<evidence type="ECO:0000313" key="9">
    <source>
        <dbReference type="EMBL" id="WIT13336.1"/>
    </source>
</evidence>
<keyword evidence="7" id="KW-0624">Polysaccharide degradation</keyword>
<evidence type="ECO:0000256" key="6">
    <source>
        <dbReference type="ARBA" id="ARBA00023277"/>
    </source>
</evidence>
<accession>A0AA95NLK7</accession>
<evidence type="ECO:0000256" key="4">
    <source>
        <dbReference type="ARBA" id="ARBA00022729"/>
    </source>
</evidence>